<sequence length="95" mass="10852">MKSLLRQRKLLHAELNLAAEQAKLRRQQAYYAVEQQLSKPESLFASFALGWCSSAAGPRLGRLNLLTKLSPLLWQFSLQQLLQQDRTTQVSKNEP</sequence>
<dbReference type="RefSeq" id="WP_238895646.1">
    <property type="nucleotide sequence ID" value="NZ_JAKOGG010000004.1"/>
</dbReference>
<comment type="caution">
    <text evidence="1">The sequence shown here is derived from an EMBL/GenBank/DDBJ whole genome shotgun (WGS) entry which is preliminary data.</text>
</comment>
<evidence type="ECO:0000313" key="1">
    <source>
        <dbReference type="EMBL" id="MCS4556240.1"/>
    </source>
</evidence>
<name>A0ABT2FIT8_9GAMM</name>
<accession>A0ABT2FIT8</accession>
<dbReference type="Proteomes" id="UP001201549">
    <property type="component" value="Unassembled WGS sequence"/>
</dbReference>
<dbReference type="EMBL" id="JAKOGG010000004">
    <property type="protein sequence ID" value="MCS4556240.1"/>
    <property type="molecule type" value="Genomic_DNA"/>
</dbReference>
<gene>
    <name evidence="1" type="ORF">L9G74_07315</name>
</gene>
<protein>
    <submittedName>
        <fullName evidence="1">Uncharacterized protein</fullName>
    </submittedName>
</protein>
<reference evidence="1 2" key="1">
    <citation type="submission" date="2022-02" db="EMBL/GenBank/DDBJ databases">
        <authorList>
            <person name="Zhuang L."/>
        </authorList>
    </citation>
    <scope>NUCLEOTIDE SEQUENCE [LARGE SCALE GENOMIC DNA]</scope>
    <source>
        <strain evidence="1 2">C32</strain>
    </source>
</reference>
<proteinExistence type="predicted"/>
<keyword evidence="2" id="KW-1185">Reference proteome</keyword>
<reference evidence="2" key="2">
    <citation type="submission" date="2023-07" db="EMBL/GenBank/DDBJ databases">
        <title>Shewanella mangrovi sp. nov., an acetaldehyde- degrading bacterium isolated from mangrove sediment.</title>
        <authorList>
            <person name="Liu Y."/>
        </authorList>
    </citation>
    <scope>NUCLEOTIDE SEQUENCE [LARGE SCALE GENOMIC DNA]</scope>
    <source>
        <strain evidence="2">C32</strain>
    </source>
</reference>
<evidence type="ECO:0000313" key="2">
    <source>
        <dbReference type="Proteomes" id="UP001201549"/>
    </source>
</evidence>
<organism evidence="1 2">
    <name type="scientific">Shewanella electrica</name>
    <dbReference type="NCBI Taxonomy" id="515560"/>
    <lineage>
        <taxon>Bacteria</taxon>
        <taxon>Pseudomonadati</taxon>
        <taxon>Pseudomonadota</taxon>
        <taxon>Gammaproteobacteria</taxon>
        <taxon>Alteromonadales</taxon>
        <taxon>Shewanellaceae</taxon>
        <taxon>Shewanella</taxon>
    </lineage>
</organism>